<dbReference type="Proteomes" id="UP000095286">
    <property type="component" value="Unplaced"/>
</dbReference>
<evidence type="ECO:0000313" key="1">
    <source>
        <dbReference type="Proteomes" id="UP000095286"/>
    </source>
</evidence>
<evidence type="ECO:0000313" key="2">
    <source>
        <dbReference type="WBParaSite" id="RSKR_0000700532.1"/>
    </source>
</evidence>
<name>A0AC35U201_9BILA</name>
<accession>A0AC35U201</accession>
<sequence>MSMRSSNPRADKPSLVAVENINAEKSYSEALIPKSDVPADYQKLIEEKNRLTKEVEGLTKEVEELKIELGKYKLDSKLTKDPRCIAFKEFRHGDPYQTYKDLFYNSMGITPKHRQTITEVTIEDPYFQTEIQEDNLFWLIEDFKNLCPMIEKITIITKNYHDQLQEDLTNHFKCIDTFEVILDENLHDRWFRFNNGVSIPLSRGLDIYGKNINTNTLYIKQFNFTFCVSEEYYNKYK</sequence>
<reference evidence="2" key="1">
    <citation type="submission" date="2016-11" db="UniProtKB">
        <authorList>
            <consortium name="WormBaseParasite"/>
        </authorList>
    </citation>
    <scope>IDENTIFICATION</scope>
    <source>
        <strain evidence="2">KR3021</strain>
    </source>
</reference>
<protein>
    <submittedName>
        <fullName evidence="2">MIT_C domain-containing protein</fullName>
    </submittedName>
</protein>
<dbReference type="WBParaSite" id="RSKR_0000700532.1">
    <property type="protein sequence ID" value="RSKR_0000700532.1"/>
    <property type="gene ID" value="RSKR_0000700532"/>
</dbReference>
<organism evidence="1 2">
    <name type="scientific">Rhabditophanes sp. KR3021</name>
    <dbReference type="NCBI Taxonomy" id="114890"/>
    <lineage>
        <taxon>Eukaryota</taxon>
        <taxon>Metazoa</taxon>
        <taxon>Ecdysozoa</taxon>
        <taxon>Nematoda</taxon>
        <taxon>Chromadorea</taxon>
        <taxon>Rhabditida</taxon>
        <taxon>Tylenchina</taxon>
        <taxon>Panagrolaimomorpha</taxon>
        <taxon>Strongyloidoidea</taxon>
        <taxon>Alloionematidae</taxon>
        <taxon>Rhabditophanes</taxon>
    </lineage>
</organism>
<proteinExistence type="predicted"/>